<dbReference type="Pfam" id="PF00005">
    <property type="entry name" value="ABC_tran"/>
    <property type="match status" value="1"/>
</dbReference>
<dbReference type="PANTHER" id="PTHR11384:SF65">
    <property type="entry name" value="ABC TRANSPORTER DOMAIN-CONTAINING PROTEIN"/>
    <property type="match status" value="1"/>
</dbReference>
<name>A0AAV5TMN2_9BILA</name>
<dbReference type="CDD" id="cd03223">
    <property type="entry name" value="ABCD_peroxisomal_ALDP"/>
    <property type="match status" value="1"/>
</dbReference>
<sequence>LELNNLTYSSPDDQICNWSVRDFSCSITRSSHLLITGPSGVGKSSLMRCIAGLWSPMAGRIWTDWSIVHDSFIFLPQRPYFPVGRLSLKQQVVFPMKADDIPPHDDHRILSILHSLSLARLLIVAGDLNDEVDFEWGEQLSLGEQQRLSLCRVFFHRPSIAFLDEATSSLSESAEKTVYSLLNTAKIGYVSTGHRSTLIQYHDQIIDIDIEGIVTSYRSDELRF</sequence>
<dbReference type="GO" id="GO:0015910">
    <property type="term" value="P:long-chain fatty acid import into peroxisome"/>
    <property type="evidence" value="ECO:0007669"/>
    <property type="project" value="TreeGrafter"/>
</dbReference>
<dbReference type="InterPro" id="IPR003439">
    <property type="entry name" value="ABC_transporter-like_ATP-bd"/>
</dbReference>
<dbReference type="GO" id="GO:0005524">
    <property type="term" value="F:ATP binding"/>
    <property type="evidence" value="ECO:0007669"/>
    <property type="project" value="UniProtKB-KW"/>
</dbReference>
<dbReference type="GO" id="GO:0016887">
    <property type="term" value="F:ATP hydrolysis activity"/>
    <property type="evidence" value="ECO:0007669"/>
    <property type="project" value="InterPro"/>
</dbReference>
<keyword evidence="2" id="KW-0813">Transport</keyword>
<dbReference type="SMART" id="SM00382">
    <property type="entry name" value="AAA"/>
    <property type="match status" value="1"/>
</dbReference>
<reference evidence="9" key="1">
    <citation type="submission" date="2023-10" db="EMBL/GenBank/DDBJ databases">
        <title>Genome assembly of Pristionchus species.</title>
        <authorList>
            <person name="Yoshida K."/>
            <person name="Sommer R.J."/>
        </authorList>
    </citation>
    <scope>NUCLEOTIDE SEQUENCE</scope>
    <source>
        <strain evidence="9">RS0144</strain>
    </source>
</reference>
<keyword evidence="6" id="KW-1133">Transmembrane helix</keyword>
<organism evidence="9 10">
    <name type="scientific">Pristionchus entomophagus</name>
    <dbReference type="NCBI Taxonomy" id="358040"/>
    <lineage>
        <taxon>Eukaryota</taxon>
        <taxon>Metazoa</taxon>
        <taxon>Ecdysozoa</taxon>
        <taxon>Nematoda</taxon>
        <taxon>Chromadorea</taxon>
        <taxon>Rhabditida</taxon>
        <taxon>Rhabditina</taxon>
        <taxon>Diplogasteromorpha</taxon>
        <taxon>Diplogasteroidea</taxon>
        <taxon>Neodiplogasteridae</taxon>
        <taxon>Pristionchus</taxon>
    </lineage>
</organism>
<comment type="similarity">
    <text evidence="1">Belongs to the ABC transporter superfamily. ABCD family. Peroxisomal fatty acyl CoA transporter (TC 3.A.1.203) subfamily.</text>
</comment>
<evidence type="ECO:0000256" key="2">
    <source>
        <dbReference type="ARBA" id="ARBA00022448"/>
    </source>
</evidence>
<evidence type="ECO:0000256" key="6">
    <source>
        <dbReference type="ARBA" id="ARBA00022989"/>
    </source>
</evidence>
<dbReference type="GO" id="GO:0006635">
    <property type="term" value="P:fatty acid beta-oxidation"/>
    <property type="evidence" value="ECO:0007669"/>
    <property type="project" value="TreeGrafter"/>
</dbReference>
<dbReference type="PROSITE" id="PS00211">
    <property type="entry name" value="ABC_TRANSPORTER_1"/>
    <property type="match status" value="1"/>
</dbReference>
<keyword evidence="4" id="KW-0547">Nucleotide-binding</keyword>
<dbReference type="Proteomes" id="UP001432027">
    <property type="component" value="Unassembled WGS sequence"/>
</dbReference>
<dbReference type="Gene3D" id="3.40.50.300">
    <property type="entry name" value="P-loop containing nucleotide triphosphate hydrolases"/>
    <property type="match status" value="1"/>
</dbReference>
<keyword evidence="3" id="KW-0812">Transmembrane</keyword>
<dbReference type="InterPro" id="IPR003593">
    <property type="entry name" value="AAA+_ATPase"/>
</dbReference>
<keyword evidence="10" id="KW-1185">Reference proteome</keyword>
<protein>
    <recommendedName>
        <fullName evidence="8">ABC transporter domain-containing protein</fullName>
    </recommendedName>
</protein>
<proteinExistence type="inferred from homology"/>
<dbReference type="InterPro" id="IPR027417">
    <property type="entry name" value="P-loop_NTPase"/>
</dbReference>
<accession>A0AAV5TMN2</accession>
<evidence type="ECO:0000256" key="5">
    <source>
        <dbReference type="ARBA" id="ARBA00022840"/>
    </source>
</evidence>
<dbReference type="GO" id="GO:0042626">
    <property type="term" value="F:ATPase-coupled transmembrane transporter activity"/>
    <property type="evidence" value="ECO:0007669"/>
    <property type="project" value="TreeGrafter"/>
</dbReference>
<dbReference type="GO" id="GO:0007031">
    <property type="term" value="P:peroxisome organization"/>
    <property type="evidence" value="ECO:0007669"/>
    <property type="project" value="TreeGrafter"/>
</dbReference>
<evidence type="ECO:0000313" key="9">
    <source>
        <dbReference type="EMBL" id="GMS95622.1"/>
    </source>
</evidence>
<dbReference type="InterPro" id="IPR017871">
    <property type="entry name" value="ABC_transporter-like_CS"/>
</dbReference>
<evidence type="ECO:0000256" key="1">
    <source>
        <dbReference type="ARBA" id="ARBA00008575"/>
    </source>
</evidence>
<keyword evidence="5" id="KW-0067">ATP-binding</keyword>
<dbReference type="AlphaFoldDB" id="A0AAV5TMN2"/>
<dbReference type="EMBL" id="BTSX01000004">
    <property type="protein sequence ID" value="GMS95622.1"/>
    <property type="molecule type" value="Genomic_DNA"/>
</dbReference>
<dbReference type="GO" id="GO:0005778">
    <property type="term" value="C:peroxisomal membrane"/>
    <property type="evidence" value="ECO:0007669"/>
    <property type="project" value="TreeGrafter"/>
</dbReference>
<evidence type="ECO:0000313" key="10">
    <source>
        <dbReference type="Proteomes" id="UP001432027"/>
    </source>
</evidence>
<dbReference type="GO" id="GO:0042760">
    <property type="term" value="P:very long-chain fatty acid catabolic process"/>
    <property type="evidence" value="ECO:0007669"/>
    <property type="project" value="TreeGrafter"/>
</dbReference>
<keyword evidence="7" id="KW-0472">Membrane</keyword>
<evidence type="ECO:0000259" key="8">
    <source>
        <dbReference type="PROSITE" id="PS50893"/>
    </source>
</evidence>
<dbReference type="SUPFAM" id="SSF52540">
    <property type="entry name" value="P-loop containing nucleoside triphosphate hydrolases"/>
    <property type="match status" value="1"/>
</dbReference>
<dbReference type="PROSITE" id="PS50893">
    <property type="entry name" value="ABC_TRANSPORTER_2"/>
    <property type="match status" value="1"/>
</dbReference>
<gene>
    <name evidence="9" type="ORF">PENTCL1PPCAC_17797</name>
</gene>
<comment type="caution">
    <text evidence="9">The sequence shown here is derived from an EMBL/GenBank/DDBJ whole genome shotgun (WGS) entry which is preliminary data.</text>
</comment>
<evidence type="ECO:0000256" key="7">
    <source>
        <dbReference type="ARBA" id="ARBA00023136"/>
    </source>
</evidence>
<dbReference type="InterPro" id="IPR050835">
    <property type="entry name" value="ABC_transporter_sub-D"/>
</dbReference>
<dbReference type="PANTHER" id="PTHR11384">
    <property type="entry name" value="ATP-BINDING CASSETTE, SUB-FAMILY D MEMBER"/>
    <property type="match status" value="1"/>
</dbReference>
<feature type="non-terminal residue" evidence="9">
    <location>
        <position position="1"/>
    </location>
</feature>
<evidence type="ECO:0000256" key="3">
    <source>
        <dbReference type="ARBA" id="ARBA00022692"/>
    </source>
</evidence>
<dbReference type="GO" id="GO:0005324">
    <property type="term" value="F:long-chain fatty acid transmembrane transporter activity"/>
    <property type="evidence" value="ECO:0007669"/>
    <property type="project" value="TreeGrafter"/>
</dbReference>
<evidence type="ECO:0000256" key="4">
    <source>
        <dbReference type="ARBA" id="ARBA00022741"/>
    </source>
</evidence>
<feature type="domain" description="ABC transporter" evidence="8">
    <location>
        <begin position="1"/>
        <end position="224"/>
    </location>
</feature>